<sequence length="100" mass="11779">MVHELNESSFPSAIASEPNFTIVWSRNEKKTFSTEKTIFMWSPHCRGNQKYILEREKKTSYINNVSNTSCLLKKGDEIYWQRVQQNLSQRGTTVLDIYQE</sequence>
<evidence type="ECO:0000313" key="1">
    <source>
        <dbReference type="EMBL" id="GIY47209.1"/>
    </source>
</evidence>
<accession>A0AAV4TMB0</accession>
<organism evidence="1 2">
    <name type="scientific">Caerostris extrusa</name>
    <name type="common">Bark spider</name>
    <name type="synonym">Caerostris bankana</name>
    <dbReference type="NCBI Taxonomy" id="172846"/>
    <lineage>
        <taxon>Eukaryota</taxon>
        <taxon>Metazoa</taxon>
        <taxon>Ecdysozoa</taxon>
        <taxon>Arthropoda</taxon>
        <taxon>Chelicerata</taxon>
        <taxon>Arachnida</taxon>
        <taxon>Araneae</taxon>
        <taxon>Araneomorphae</taxon>
        <taxon>Entelegynae</taxon>
        <taxon>Araneoidea</taxon>
        <taxon>Araneidae</taxon>
        <taxon>Caerostris</taxon>
    </lineage>
</organism>
<name>A0AAV4TMB0_CAEEX</name>
<dbReference type="Proteomes" id="UP001054945">
    <property type="component" value="Unassembled WGS sequence"/>
</dbReference>
<comment type="caution">
    <text evidence="1">The sequence shown here is derived from an EMBL/GenBank/DDBJ whole genome shotgun (WGS) entry which is preliminary data.</text>
</comment>
<dbReference type="AlphaFoldDB" id="A0AAV4TMB0"/>
<dbReference type="EMBL" id="BPLR01011542">
    <property type="protein sequence ID" value="GIY47209.1"/>
    <property type="molecule type" value="Genomic_DNA"/>
</dbReference>
<evidence type="ECO:0000313" key="2">
    <source>
        <dbReference type="Proteomes" id="UP001054945"/>
    </source>
</evidence>
<keyword evidence="2" id="KW-1185">Reference proteome</keyword>
<gene>
    <name evidence="1" type="ORF">CEXT_95691</name>
</gene>
<protein>
    <submittedName>
        <fullName evidence="1">Uncharacterized protein</fullName>
    </submittedName>
</protein>
<proteinExistence type="predicted"/>
<reference evidence="1 2" key="1">
    <citation type="submission" date="2021-06" db="EMBL/GenBank/DDBJ databases">
        <title>Caerostris extrusa draft genome.</title>
        <authorList>
            <person name="Kono N."/>
            <person name="Arakawa K."/>
        </authorList>
    </citation>
    <scope>NUCLEOTIDE SEQUENCE [LARGE SCALE GENOMIC DNA]</scope>
</reference>